<accession>A0A022QEV8</accession>
<proteinExistence type="predicted"/>
<evidence type="ECO:0000259" key="3">
    <source>
        <dbReference type="Pfam" id="PF14383"/>
    </source>
</evidence>
<feature type="region of interest" description="Disordered" evidence="1">
    <location>
        <begin position="282"/>
        <end position="406"/>
    </location>
</feature>
<evidence type="ECO:0000256" key="1">
    <source>
        <dbReference type="SAM" id="MobiDB-lite"/>
    </source>
</evidence>
<feature type="domain" description="DUF3741" evidence="3">
    <location>
        <begin position="151"/>
        <end position="180"/>
    </location>
</feature>
<sequence length="678" mass="76024">MGKDWLHWIVGGGGGGGGGRSSARRRRRTASGEMEEAAATSAGCMCAVFHLFDMHHFHRFPLNHQTSAAGFRPTINPSLHEEATTSKGAEAPRNSLEVEEAEPIAAINAASSSKPLPIKEEANLNFPIGIQIIKTPRVSISGPKSRRDEFSSESSCNSPGIKTPTLVARLMGLDLLPSQSNSPSKPTPKTKQSSNRAFLDHDFGADIRSLPETPRVSSARRSDVDYHHHHHHHRLSLQINRDNTSEEEYFAEKTTAAARRGRRVTQDENVMSPGHYAKQVVKHVREKVSRRKRKGRRKPYPLKKSPRFSSRFEGETEIVTADHVRDSNSPRLKFSDTNNNKSNNKSPRSVPSSSDTNHNHNNKQQHKENENAVVIVSGGKCSSSSSSSRVKKMMPRQASDHTIKNKKDEVFVHSTTAMNKSKKASFLSSEVLHISSPTLVQIKRDPSPPPTKLPLKQVLSDAPSSEKSTQLSSKPSHSYNQPDNIIFSRLTENVRHIPDCATPLRGGAVTEYRDYIHIILQRAGIINNPLNLPKWCTPSHPIDPSIFHHVELFHPTTTVTGGNSILSHRCNRKLIFQLVNELLGEITRPRFVIRPSISQICEDSQFRLVDELCKRIDDFPAANCLVLEDIDSLIDRDLRQPQLNWRVEEEEKESIVCEIEGEIMEWLVRETHWVVLSK</sequence>
<dbReference type="STRING" id="4155.A0A022QEV8"/>
<feature type="compositionally biased region" description="Basic residues" evidence="1">
    <location>
        <begin position="282"/>
        <end position="306"/>
    </location>
</feature>
<evidence type="ECO:0000259" key="2">
    <source>
        <dbReference type="Pfam" id="PF14309"/>
    </source>
</evidence>
<feature type="compositionally biased region" description="Gly residues" evidence="1">
    <location>
        <begin position="11"/>
        <end position="20"/>
    </location>
</feature>
<dbReference type="EMBL" id="KI632098">
    <property type="protein sequence ID" value="EYU25035.1"/>
    <property type="molecule type" value="Genomic_DNA"/>
</dbReference>
<keyword evidence="5" id="KW-1185">Reference proteome</keyword>
<feature type="compositionally biased region" description="Basic and acidic residues" evidence="1">
    <location>
        <begin position="310"/>
        <end position="328"/>
    </location>
</feature>
<feature type="region of interest" description="Disordered" evidence="1">
    <location>
        <begin position="11"/>
        <end position="34"/>
    </location>
</feature>
<dbReference type="PANTHER" id="PTHR37751">
    <property type="entry name" value="LOW PROTEIN: M-PHASE INDUCER PHOSPHATASE-LIKE PROTEIN"/>
    <property type="match status" value="1"/>
</dbReference>
<dbReference type="PANTHER" id="PTHR37751:SF1">
    <property type="entry name" value="LOW PROTEIN: M-PHASE INDUCER PHOSPHATASE-LIKE PROTEIN"/>
    <property type="match status" value="1"/>
</dbReference>
<reference evidence="4 5" key="1">
    <citation type="journal article" date="2013" name="Proc. Natl. Acad. Sci. U.S.A.">
        <title>Fine-scale variation in meiotic recombination in Mimulus inferred from population shotgun sequencing.</title>
        <authorList>
            <person name="Hellsten U."/>
            <person name="Wright K.M."/>
            <person name="Jenkins J."/>
            <person name="Shu S."/>
            <person name="Yuan Y."/>
            <person name="Wessler S.R."/>
            <person name="Schmutz J."/>
            <person name="Willis J.H."/>
            <person name="Rokhsar D.S."/>
        </authorList>
    </citation>
    <scope>NUCLEOTIDE SEQUENCE [LARGE SCALE GENOMIC DNA]</scope>
    <source>
        <strain evidence="5">cv. DUN x IM62</strain>
    </source>
</reference>
<evidence type="ECO:0000313" key="5">
    <source>
        <dbReference type="Proteomes" id="UP000030748"/>
    </source>
</evidence>
<dbReference type="AlphaFoldDB" id="A0A022QEV8"/>
<protein>
    <recommendedName>
        <fullName evidence="6">DUF4378 domain-containing protein</fullName>
    </recommendedName>
</protein>
<feature type="compositionally biased region" description="Polar residues" evidence="1">
    <location>
        <begin position="177"/>
        <end position="196"/>
    </location>
</feature>
<dbReference type="Pfam" id="PF14309">
    <property type="entry name" value="DUF4378"/>
    <property type="match status" value="1"/>
</dbReference>
<feature type="region of interest" description="Disordered" evidence="1">
    <location>
        <begin position="176"/>
        <end position="237"/>
    </location>
</feature>
<dbReference type="Proteomes" id="UP000030748">
    <property type="component" value="Unassembled WGS sequence"/>
</dbReference>
<dbReference type="eggNOG" id="ENOG502RST5">
    <property type="taxonomic scope" value="Eukaryota"/>
</dbReference>
<feature type="region of interest" description="Disordered" evidence="1">
    <location>
        <begin position="440"/>
        <end position="482"/>
    </location>
</feature>
<feature type="compositionally biased region" description="Polar residues" evidence="1">
    <location>
        <begin position="462"/>
        <end position="482"/>
    </location>
</feature>
<feature type="region of interest" description="Disordered" evidence="1">
    <location>
        <begin position="139"/>
        <end position="162"/>
    </location>
</feature>
<dbReference type="Pfam" id="PF14383">
    <property type="entry name" value="VARLMGL"/>
    <property type="match status" value="1"/>
</dbReference>
<dbReference type="InterPro" id="IPR025486">
    <property type="entry name" value="DUF4378"/>
</dbReference>
<dbReference type="InterPro" id="IPR032795">
    <property type="entry name" value="DUF3741-assoc"/>
</dbReference>
<name>A0A022QEV8_ERYGU</name>
<evidence type="ECO:0000313" key="4">
    <source>
        <dbReference type="EMBL" id="EYU25035.1"/>
    </source>
</evidence>
<feature type="domain" description="DUF4378" evidence="2">
    <location>
        <begin position="514"/>
        <end position="670"/>
    </location>
</feature>
<gene>
    <name evidence="4" type="ORF">MIMGU_mgv1a022294mg</name>
</gene>
<evidence type="ECO:0008006" key="6">
    <source>
        <dbReference type="Google" id="ProtNLM"/>
    </source>
</evidence>
<organism evidence="4 5">
    <name type="scientific">Erythranthe guttata</name>
    <name type="common">Yellow monkey flower</name>
    <name type="synonym">Mimulus guttatus</name>
    <dbReference type="NCBI Taxonomy" id="4155"/>
    <lineage>
        <taxon>Eukaryota</taxon>
        <taxon>Viridiplantae</taxon>
        <taxon>Streptophyta</taxon>
        <taxon>Embryophyta</taxon>
        <taxon>Tracheophyta</taxon>
        <taxon>Spermatophyta</taxon>
        <taxon>Magnoliopsida</taxon>
        <taxon>eudicotyledons</taxon>
        <taxon>Gunneridae</taxon>
        <taxon>Pentapetalae</taxon>
        <taxon>asterids</taxon>
        <taxon>lamiids</taxon>
        <taxon>Lamiales</taxon>
        <taxon>Phrymaceae</taxon>
        <taxon>Erythranthe</taxon>
    </lineage>
</organism>
<feature type="compositionally biased region" description="Low complexity" evidence="1">
    <location>
        <begin position="335"/>
        <end position="356"/>
    </location>
</feature>